<proteinExistence type="predicted"/>
<keyword evidence="9" id="KW-1185">Reference proteome</keyword>
<dbReference type="InterPro" id="IPR052472">
    <property type="entry name" value="MORN3"/>
</dbReference>
<comment type="subcellular location">
    <subcellularLocation>
        <location evidence="1">Cytoplasmic vesicle</location>
        <location evidence="1">Secretory vesicle</location>
        <location evidence="1">Acrosome</location>
    </subcellularLocation>
</comment>
<evidence type="ECO:0000313" key="8">
    <source>
        <dbReference type="EMBL" id="CAD8098159.1"/>
    </source>
</evidence>
<reference evidence="8" key="1">
    <citation type="submission" date="2021-01" db="EMBL/GenBank/DDBJ databases">
        <authorList>
            <consortium name="Genoscope - CEA"/>
            <person name="William W."/>
        </authorList>
    </citation>
    <scope>NUCLEOTIDE SEQUENCE</scope>
</reference>
<comment type="function">
    <text evidence="5">Assembles a suppression complex (suppresome) by tethering SIRT1 and MDM2 to regulate composite modifications of p53/TP53. Confers both deacetylation-mediated functional inactivation, by SIRT1, and ubiquitination-dependent degradation, by MDM2, of p53/TP53, promoting a proliferative and cell survival behaviors. May play a role in the regulation of spermatogenesis.</text>
</comment>
<keyword evidence="2" id="KW-0677">Repeat</keyword>
<dbReference type="SMART" id="SM00220">
    <property type="entry name" value="S_TKc"/>
    <property type="match status" value="1"/>
</dbReference>
<feature type="domain" description="Protein kinase" evidence="7">
    <location>
        <begin position="1"/>
        <end position="295"/>
    </location>
</feature>
<dbReference type="InterPro" id="IPR000719">
    <property type="entry name" value="Prot_kinase_dom"/>
</dbReference>
<accession>A0A8S1P581</accession>
<dbReference type="InterPro" id="IPR003409">
    <property type="entry name" value="MORN"/>
</dbReference>
<feature type="coiled-coil region" evidence="6">
    <location>
        <begin position="986"/>
        <end position="1013"/>
    </location>
</feature>
<evidence type="ECO:0000256" key="4">
    <source>
        <dbReference type="ARBA" id="ARBA00039854"/>
    </source>
</evidence>
<evidence type="ECO:0000256" key="3">
    <source>
        <dbReference type="ARBA" id="ARBA00023329"/>
    </source>
</evidence>
<dbReference type="GO" id="GO:0004672">
    <property type="term" value="F:protein kinase activity"/>
    <property type="evidence" value="ECO:0007669"/>
    <property type="project" value="InterPro"/>
</dbReference>
<evidence type="ECO:0000256" key="2">
    <source>
        <dbReference type="ARBA" id="ARBA00022737"/>
    </source>
</evidence>
<dbReference type="PROSITE" id="PS50011">
    <property type="entry name" value="PROTEIN_KINASE_DOM"/>
    <property type="match status" value="1"/>
</dbReference>
<dbReference type="Pfam" id="PF00069">
    <property type="entry name" value="Pkinase"/>
    <property type="match status" value="1"/>
</dbReference>
<name>A0A8S1P581_PARPR</name>
<dbReference type="OMA" id="KQYQNGI"/>
<gene>
    <name evidence="8" type="ORF">PPRIM_AZ9-3.1.T1060079</name>
</gene>
<evidence type="ECO:0000256" key="6">
    <source>
        <dbReference type="SAM" id="Coils"/>
    </source>
</evidence>
<organism evidence="8 9">
    <name type="scientific">Paramecium primaurelia</name>
    <dbReference type="NCBI Taxonomy" id="5886"/>
    <lineage>
        <taxon>Eukaryota</taxon>
        <taxon>Sar</taxon>
        <taxon>Alveolata</taxon>
        <taxon>Ciliophora</taxon>
        <taxon>Intramacronucleata</taxon>
        <taxon>Oligohymenophorea</taxon>
        <taxon>Peniculida</taxon>
        <taxon>Parameciidae</taxon>
        <taxon>Paramecium</taxon>
    </lineage>
</organism>
<keyword evidence="6" id="KW-0175">Coiled coil</keyword>
<dbReference type="Proteomes" id="UP000688137">
    <property type="component" value="Unassembled WGS sequence"/>
</dbReference>
<dbReference type="EMBL" id="CAJJDM010000109">
    <property type="protein sequence ID" value="CAD8098159.1"/>
    <property type="molecule type" value="Genomic_DNA"/>
</dbReference>
<evidence type="ECO:0000313" key="9">
    <source>
        <dbReference type="Proteomes" id="UP000688137"/>
    </source>
</evidence>
<evidence type="ECO:0000259" key="7">
    <source>
        <dbReference type="PROSITE" id="PS50011"/>
    </source>
</evidence>
<protein>
    <recommendedName>
        <fullName evidence="4">MORN repeat-containing protein 3</fullName>
    </recommendedName>
</protein>
<keyword evidence="3" id="KW-0968">Cytoplasmic vesicle</keyword>
<dbReference type="GO" id="GO:0005524">
    <property type="term" value="F:ATP binding"/>
    <property type="evidence" value="ECO:0007669"/>
    <property type="project" value="InterPro"/>
</dbReference>
<dbReference type="Pfam" id="PF02493">
    <property type="entry name" value="MORN"/>
    <property type="match status" value="3"/>
</dbReference>
<sequence>MNNNFQIASQTFKSLHDPMSLLPHPCLFFTQLYKSKDNKIIKKKLFETKEKWETWSKSITQELLIQRQLSSKYPGKILNILNYTVETINHERHLYICYDCDDDTEPLFQYLNNNSVNFQEQAQIFEQLLQITCILYKSQFEHTNLKPNNILYYKKQVLITDFGSERTHYQNFLKPLAAQAEKEWQNILIYFYPQDYQKIMSDVDFKNESWLKLEINNQKSKKYIDIWALSMMMIQVFQNNQTLPNKLTDYYGLNKTLLLEKIENLKQYQNGIYSKVIYELLIEQKDPEQVYHIFLEQKQCLKQTEFQQQMEQTYTIREIVDLINDDDNNNKISSFKPEQQQFTKLSFENLLNQIDDDASKINKSKNKVNIVRSKSNQNLIPNSQSPTLNQLNSSRDQPQNLTFEFSQNIPNQFLNIQDNDSNQIIKKPNIVVTNFGFNHQEIKGIQVEDTPNKNVNQALIPIQSQLQIVTGNQLNPSNLEQVKDKQEIEQINKDKSKNNNLQLGYLQSVQLNKIDDKQLGEVPNYQSPIFYKDETQALLIQKSQNLNTLNIKDDSVNNLVSFKDSQNFQFFNPINSDLLNLEDEQQQQQKQQLIQFQGQKENQNQVKQINIFEIDDFENVDQQVPKENQVQKKIIKSDQNVVKLLEIDDLQKETQNQQRNSKQTNSLIIIPSIEKHITHIDDPIYDQGGVVSRVEQNSINVKKAQLQQLQPFYDQNNDEKNKIQNKSVMPDKNLEEADYSLLSEISQNDKESFQGKKKSKKQSIINFVNDCNSFQQIKQFEDPEEIINQESKDDTVNLKIIKNILNEGVIQLQDKDQKEILEQLKIIQKILTRFEQNLIDTINICENEQDKKIQKQTQQFYIEILQQNQNDNLQLIENVNDGISFILKKQEADKLFDDNKIENNHHLLTYLNENQLQLLKQKIQGNKFITDQIQKIIDVKDHFKKLKQNPNLQNLLKNQQFDLLNKEELKIYQKLLYQLPKERKQGDRLLKEQSAVERKLKEIKKQEEEELKKQKFIDFLSHPTFDKLLPNVNLRKLNNDDRKKYKAALKDLQIKSTQRQKNTIQEQIDIINEIKKKNDRKKTQIYRIDEVSNEGSTKLSTKINNQLNFQDAFIKAIKKQVNETDTELLSLNKYIREFQLNSITYQITDLVPGDCLNYKFQFENRKFQFYDFQGSKYKGETLNDYPDGFGILRKREVSSIYKGFFKKGKFYWGQVLEMNNQGQLTQYVGYYNQEYEVKHGKARLKWYQPQKIRCCGGYQFYDYEIYEGDFILGYIHGKGKKIYADQSEYEGQWKKNKRQGLGILTLKQGGQKSITYEGQFQDDVQHGKNIKAIHHHQTGFDLIVEGEYQKGKPIGQHILIFNSVVQREIIY</sequence>
<evidence type="ECO:0000256" key="5">
    <source>
        <dbReference type="ARBA" id="ARBA00045851"/>
    </source>
</evidence>
<dbReference type="PANTHER" id="PTHR46511">
    <property type="entry name" value="MORN REPEAT-CONTAINING PROTEIN 3"/>
    <property type="match status" value="1"/>
</dbReference>
<evidence type="ECO:0000256" key="1">
    <source>
        <dbReference type="ARBA" id="ARBA00004218"/>
    </source>
</evidence>
<dbReference type="PANTHER" id="PTHR46511:SF1">
    <property type="entry name" value="MORN REPEAT-CONTAINING PROTEIN 3"/>
    <property type="match status" value="1"/>
</dbReference>
<dbReference type="GO" id="GO:0001669">
    <property type="term" value="C:acrosomal vesicle"/>
    <property type="evidence" value="ECO:0007669"/>
    <property type="project" value="UniProtKB-SubCell"/>
</dbReference>
<dbReference type="SMART" id="SM00698">
    <property type="entry name" value="MORN"/>
    <property type="match status" value="3"/>
</dbReference>
<comment type="caution">
    <text evidence="8">The sequence shown here is derived from an EMBL/GenBank/DDBJ whole genome shotgun (WGS) entry which is preliminary data.</text>
</comment>